<protein>
    <submittedName>
        <fullName evidence="4">TetR family transcriptional regulator</fullName>
    </submittedName>
</protein>
<dbReference type="PRINTS" id="PR00455">
    <property type="entry name" value="HTHTETR"/>
</dbReference>
<evidence type="ECO:0000313" key="4">
    <source>
        <dbReference type="EMBL" id="MEC1177902.1"/>
    </source>
</evidence>
<dbReference type="EMBL" id="JARSFG010000007">
    <property type="protein sequence ID" value="MEC1177902.1"/>
    <property type="molecule type" value="Genomic_DNA"/>
</dbReference>
<comment type="caution">
    <text evidence="4">The sequence shown here is derived from an EMBL/GenBank/DDBJ whole genome shotgun (WGS) entry which is preliminary data.</text>
</comment>
<dbReference type="SUPFAM" id="SSF48498">
    <property type="entry name" value="Tetracyclin repressor-like, C-terminal domain"/>
    <property type="match status" value="1"/>
</dbReference>
<evidence type="ECO:0000313" key="5">
    <source>
        <dbReference type="Proteomes" id="UP001344888"/>
    </source>
</evidence>
<evidence type="ECO:0000256" key="2">
    <source>
        <dbReference type="PROSITE-ProRule" id="PRU00335"/>
    </source>
</evidence>
<dbReference type="InterPro" id="IPR009057">
    <property type="entry name" value="Homeodomain-like_sf"/>
</dbReference>
<dbReference type="Pfam" id="PF00440">
    <property type="entry name" value="TetR_N"/>
    <property type="match status" value="1"/>
</dbReference>
<organism evidence="4 5">
    <name type="scientific">Metasolibacillus meyeri</name>
    <dbReference type="NCBI Taxonomy" id="1071052"/>
    <lineage>
        <taxon>Bacteria</taxon>
        <taxon>Bacillati</taxon>
        <taxon>Bacillota</taxon>
        <taxon>Bacilli</taxon>
        <taxon>Bacillales</taxon>
        <taxon>Caryophanaceae</taxon>
        <taxon>Metasolibacillus</taxon>
    </lineage>
</organism>
<dbReference type="SUPFAM" id="SSF46689">
    <property type="entry name" value="Homeodomain-like"/>
    <property type="match status" value="1"/>
</dbReference>
<dbReference type="GO" id="GO:0003677">
    <property type="term" value="F:DNA binding"/>
    <property type="evidence" value="ECO:0007669"/>
    <property type="project" value="UniProtKB-UniRule"/>
</dbReference>
<reference evidence="4 5" key="1">
    <citation type="submission" date="2023-03" db="EMBL/GenBank/DDBJ databases">
        <title>Bacillus Genome Sequencing.</title>
        <authorList>
            <person name="Dunlap C."/>
        </authorList>
    </citation>
    <scope>NUCLEOTIDE SEQUENCE [LARGE SCALE GENOMIC DNA]</scope>
    <source>
        <strain evidence="4 5">B-59205</strain>
    </source>
</reference>
<dbReference type="InterPro" id="IPR001647">
    <property type="entry name" value="HTH_TetR"/>
</dbReference>
<accession>A0AAW9NJK1</accession>
<dbReference type="PROSITE" id="PS50977">
    <property type="entry name" value="HTH_TETR_2"/>
    <property type="match status" value="1"/>
</dbReference>
<dbReference type="PANTHER" id="PTHR43479">
    <property type="entry name" value="ACREF/ENVCD OPERON REPRESSOR-RELATED"/>
    <property type="match status" value="1"/>
</dbReference>
<keyword evidence="5" id="KW-1185">Reference proteome</keyword>
<feature type="DNA-binding region" description="H-T-H motif" evidence="2">
    <location>
        <begin position="24"/>
        <end position="43"/>
    </location>
</feature>
<dbReference type="Proteomes" id="UP001344888">
    <property type="component" value="Unassembled WGS sequence"/>
</dbReference>
<feature type="domain" description="HTH tetR-type" evidence="3">
    <location>
        <begin position="1"/>
        <end position="61"/>
    </location>
</feature>
<name>A0AAW9NJK1_9BACL</name>
<dbReference type="InterPro" id="IPR041603">
    <property type="entry name" value="YvdT_C"/>
</dbReference>
<dbReference type="RefSeq" id="WP_107840835.1">
    <property type="nucleotide sequence ID" value="NZ_JARSFG010000007.1"/>
</dbReference>
<sequence>MSKKEKIVQAAISVFRENGIAKTKVSDIVKAAGIAQGTFYLYFPSLLSIMPAIAKEMVDKMEEVVEQKVEKDASFEEQIVQVVDAIFDLVEEHKDIFAIIYAGIAQTEHIKEWENIYAPFYEWMHEFLESAQQQGMIRLSFNVKQGAKIVIGLIEVAAEQIFLYDESTAESVQEQKTILLDFLYNALGMRHV</sequence>
<proteinExistence type="predicted"/>
<dbReference type="PANTHER" id="PTHR43479:SF8">
    <property type="entry name" value="TRANSCRIPTIONAL REGULATOR, TETR FAMILY"/>
    <property type="match status" value="1"/>
</dbReference>
<gene>
    <name evidence="4" type="ORF">P9B03_05350</name>
</gene>
<dbReference type="Pfam" id="PF17934">
    <property type="entry name" value="TetR_C_26"/>
    <property type="match status" value="1"/>
</dbReference>
<evidence type="ECO:0000256" key="1">
    <source>
        <dbReference type="ARBA" id="ARBA00023125"/>
    </source>
</evidence>
<keyword evidence="1 2" id="KW-0238">DNA-binding</keyword>
<dbReference type="InterPro" id="IPR036271">
    <property type="entry name" value="Tet_transcr_reg_TetR-rel_C_sf"/>
</dbReference>
<dbReference type="Gene3D" id="1.10.357.10">
    <property type="entry name" value="Tetracycline Repressor, domain 2"/>
    <property type="match status" value="1"/>
</dbReference>
<dbReference type="InterPro" id="IPR050624">
    <property type="entry name" value="HTH-type_Tx_Regulator"/>
</dbReference>
<evidence type="ECO:0000259" key="3">
    <source>
        <dbReference type="PROSITE" id="PS50977"/>
    </source>
</evidence>
<dbReference type="AlphaFoldDB" id="A0AAW9NJK1"/>